<comment type="caution">
    <text evidence="2">The sequence shown here is derived from an EMBL/GenBank/DDBJ whole genome shotgun (WGS) entry which is preliminary data.</text>
</comment>
<dbReference type="Proteomes" id="UP000634136">
    <property type="component" value="Unassembled WGS sequence"/>
</dbReference>
<accession>A0A834SDZ1</accession>
<proteinExistence type="predicted"/>
<feature type="region of interest" description="Disordered" evidence="1">
    <location>
        <begin position="1"/>
        <end position="27"/>
    </location>
</feature>
<dbReference type="EMBL" id="JAAIUW010000013">
    <property type="protein sequence ID" value="KAF7801251.1"/>
    <property type="molecule type" value="Genomic_DNA"/>
</dbReference>
<reference evidence="2" key="1">
    <citation type="submission" date="2020-09" db="EMBL/GenBank/DDBJ databases">
        <title>Genome-Enabled Discovery of Anthraquinone Biosynthesis in Senna tora.</title>
        <authorList>
            <person name="Kang S.-H."/>
            <person name="Pandey R.P."/>
            <person name="Lee C.-M."/>
            <person name="Sim J.-S."/>
            <person name="Jeong J.-T."/>
            <person name="Choi B.-S."/>
            <person name="Jung M."/>
            <person name="Ginzburg D."/>
            <person name="Zhao K."/>
            <person name="Won S.Y."/>
            <person name="Oh T.-J."/>
            <person name="Yu Y."/>
            <person name="Kim N.-H."/>
            <person name="Lee O.R."/>
            <person name="Lee T.-H."/>
            <person name="Bashyal P."/>
            <person name="Kim T.-S."/>
            <person name="Lee W.-H."/>
            <person name="Kawkins C."/>
            <person name="Kim C.-K."/>
            <person name="Kim J.S."/>
            <person name="Ahn B.O."/>
            <person name="Rhee S.Y."/>
            <person name="Sohng J.K."/>
        </authorList>
    </citation>
    <scope>NUCLEOTIDE SEQUENCE</scope>
    <source>
        <tissue evidence="2">Leaf</tissue>
    </source>
</reference>
<keyword evidence="3" id="KW-1185">Reference proteome</keyword>
<protein>
    <submittedName>
        <fullName evidence="2">Uncharacterized protein</fullName>
    </submittedName>
</protein>
<dbReference type="AlphaFoldDB" id="A0A834SDZ1"/>
<evidence type="ECO:0000313" key="2">
    <source>
        <dbReference type="EMBL" id="KAF7801251.1"/>
    </source>
</evidence>
<organism evidence="2 3">
    <name type="scientific">Senna tora</name>
    <dbReference type="NCBI Taxonomy" id="362788"/>
    <lineage>
        <taxon>Eukaryota</taxon>
        <taxon>Viridiplantae</taxon>
        <taxon>Streptophyta</taxon>
        <taxon>Embryophyta</taxon>
        <taxon>Tracheophyta</taxon>
        <taxon>Spermatophyta</taxon>
        <taxon>Magnoliopsida</taxon>
        <taxon>eudicotyledons</taxon>
        <taxon>Gunneridae</taxon>
        <taxon>Pentapetalae</taxon>
        <taxon>rosids</taxon>
        <taxon>fabids</taxon>
        <taxon>Fabales</taxon>
        <taxon>Fabaceae</taxon>
        <taxon>Caesalpinioideae</taxon>
        <taxon>Cassia clade</taxon>
        <taxon>Senna</taxon>
    </lineage>
</organism>
<name>A0A834SDZ1_9FABA</name>
<gene>
    <name evidence="2" type="ORF">G2W53_040362</name>
</gene>
<evidence type="ECO:0000313" key="3">
    <source>
        <dbReference type="Proteomes" id="UP000634136"/>
    </source>
</evidence>
<sequence length="55" mass="6520">MNTLKRKKKTDQTPSSPTQIHRHRRLPHHLPPLLHRIPQIQDGFKRHCQLCSGLH</sequence>
<evidence type="ECO:0000256" key="1">
    <source>
        <dbReference type="SAM" id="MobiDB-lite"/>
    </source>
</evidence>